<dbReference type="CDD" id="cd00093">
    <property type="entry name" value="HTH_XRE"/>
    <property type="match status" value="1"/>
</dbReference>
<evidence type="ECO:0000313" key="4">
    <source>
        <dbReference type="EMBL" id="RGB83204.1"/>
    </source>
</evidence>
<accession>A0A173RX36</accession>
<dbReference type="InterPro" id="IPR001387">
    <property type="entry name" value="Cro/C1-type_HTH"/>
</dbReference>
<dbReference type="Proteomes" id="UP000095649">
    <property type="component" value="Unassembled WGS sequence"/>
</dbReference>
<dbReference type="GO" id="GO:0003677">
    <property type="term" value="F:DNA binding"/>
    <property type="evidence" value="ECO:0007669"/>
    <property type="project" value="UniProtKB-KW"/>
</dbReference>
<dbReference type="AlphaFoldDB" id="A0A173RX36"/>
<dbReference type="SUPFAM" id="SSF47413">
    <property type="entry name" value="lambda repressor-like DNA-binding domains"/>
    <property type="match status" value="1"/>
</dbReference>
<dbReference type="OrthoDB" id="6315255at2"/>
<keyword evidence="1" id="KW-0238">DNA-binding</keyword>
<dbReference type="EMBL" id="CYXN01000003">
    <property type="protein sequence ID" value="CUM81688.1"/>
    <property type="molecule type" value="Genomic_DNA"/>
</dbReference>
<dbReference type="Pfam" id="PF01381">
    <property type="entry name" value="HTH_3"/>
    <property type="match status" value="1"/>
</dbReference>
<evidence type="ECO:0000313" key="5">
    <source>
        <dbReference type="Proteomes" id="UP000095649"/>
    </source>
</evidence>
<dbReference type="EMBL" id="QVES01000017">
    <property type="protein sequence ID" value="RGB83204.1"/>
    <property type="molecule type" value="Genomic_DNA"/>
</dbReference>
<dbReference type="PROSITE" id="PS50943">
    <property type="entry name" value="HTH_CROC1"/>
    <property type="match status" value="1"/>
</dbReference>
<organism evidence="3 5">
    <name type="scientific">Faecalibacterium prausnitzii</name>
    <dbReference type="NCBI Taxonomy" id="853"/>
    <lineage>
        <taxon>Bacteria</taxon>
        <taxon>Bacillati</taxon>
        <taxon>Bacillota</taxon>
        <taxon>Clostridia</taxon>
        <taxon>Eubacteriales</taxon>
        <taxon>Oscillospiraceae</taxon>
        <taxon>Faecalibacterium</taxon>
    </lineage>
</organism>
<evidence type="ECO:0000313" key="6">
    <source>
        <dbReference type="Proteomes" id="UP000260782"/>
    </source>
</evidence>
<reference evidence="4 6" key="2">
    <citation type="submission" date="2018-08" db="EMBL/GenBank/DDBJ databases">
        <title>A genome reference for cultivated species of the human gut microbiota.</title>
        <authorList>
            <person name="Zou Y."/>
            <person name="Xue W."/>
            <person name="Luo G."/>
        </authorList>
    </citation>
    <scope>NUCLEOTIDE SEQUENCE [LARGE SCALE GENOMIC DNA]</scope>
    <source>
        <strain evidence="4 6">AF31-14AC</strain>
    </source>
</reference>
<gene>
    <name evidence="4" type="ORF">DWZ25_12495</name>
    <name evidence="3" type="ORF">ERS852582_00668</name>
</gene>
<reference evidence="3 5" key="1">
    <citation type="submission" date="2015-09" db="EMBL/GenBank/DDBJ databases">
        <authorList>
            <consortium name="Pathogen Informatics"/>
        </authorList>
    </citation>
    <scope>NUCLEOTIDE SEQUENCE [LARGE SCALE GENOMIC DNA]</scope>
    <source>
        <strain evidence="3 5">2789STDY5834970</strain>
    </source>
</reference>
<dbReference type="Proteomes" id="UP000260782">
    <property type="component" value="Unassembled WGS sequence"/>
</dbReference>
<proteinExistence type="predicted"/>
<evidence type="ECO:0000259" key="2">
    <source>
        <dbReference type="PROSITE" id="PS50943"/>
    </source>
</evidence>
<dbReference type="PANTHER" id="PTHR46558">
    <property type="entry name" value="TRACRIPTIONAL REGULATORY PROTEIN-RELATED-RELATED"/>
    <property type="match status" value="1"/>
</dbReference>
<dbReference type="PANTHER" id="PTHR46558:SF11">
    <property type="entry name" value="HTH-TYPE TRANSCRIPTIONAL REGULATOR XRE"/>
    <property type="match status" value="1"/>
</dbReference>
<dbReference type="InterPro" id="IPR010982">
    <property type="entry name" value="Lambda_DNA-bd_dom_sf"/>
</dbReference>
<evidence type="ECO:0000313" key="3">
    <source>
        <dbReference type="EMBL" id="CUM81688.1"/>
    </source>
</evidence>
<dbReference type="SMART" id="SM00530">
    <property type="entry name" value="HTH_XRE"/>
    <property type="match status" value="1"/>
</dbReference>
<sequence>MKFGEKVRDLRKKHSLTQDELAQCLGINKRTIIGWERDGRYPRSIEMLEKMADIFHVPLTYLQPDQSLFIERAAEAYGKKGKIEAQHLAFELTELFASGELTPQDMDGIMYEMHKAYFKYREQKREKERIMNL</sequence>
<name>A0A173RX36_9FIRM</name>
<feature type="domain" description="HTH cro/C1-type" evidence="2">
    <location>
        <begin position="7"/>
        <end position="62"/>
    </location>
</feature>
<evidence type="ECO:0000256" key="1">
    <source>
        <dbReference type="ARBA" id="ARBA00023125"/>
    </source>
</evidence>
<dbReference type="RefSeq" id="WP_055185268.1">
    <property type="nucleotide sequence ID" value="NZ_CABJDF010000003.1"/>
</dbReference>
<dbReference type="Gene3D" id="1.10.260.40">
    <property type="entry name" value="lambda repressor-like DNA-binding domains"/>
    <property type="match status" value="1"/>
</dbReference>
<protein>
    <submittedName>
        <fullName evidence="3">Transcriptional repressor DicA</fullName>
    </submittedName>
    <submittedName>
        <fullName evidence="4">XRE family transcriptional regulator</fullName>
    </submittedName>
</protein>